<protein>
    <submittedName>
        <fullName evidence="1">Uncharacterized protein</fullName>
    </submittedName>
</protein>
<name>A0A8S5S9Q0_9CAUD</name>
<dbReference type="EMBL" id="BK032557">
    <property type="protein sequence ID" value="DAF47709.1"/>
    <property type="molecule type" value="Genomic_DNA"/>
</dbReference>
<evidence type="ECO:0000313" key="1">
    <source>
        <dbReference type="EMBL" id="DAF47709.1"/>
    </source>
</evidence>
<sequence length="31" mass="3662">MKRYVLLYAIRRIPYIKTVLQTSPPESLPKS</sequence>
<organism evidence="1">
    <name type="scientific">Myoviridae sp. ctByu2</name>
    <dbReference type="NCBI Taxonomy" id="2827668"/>
    <lineage>
        <taxon>Viruses</taxon>
        <taxon>Duplodnaviria</taxon>
        <taxon>Heunggongvirae</taxon>
        <taxon>Uroviricota</taxon>
        <taxon>Caudoviricetes</taxon>
    </lineage>
</organism>
<accession>A0A8S5S9Q0</accession>
<reference evidence="1" key="1">
    <citation type="journal article" date="2021" name="Proc. Natl. Acad. Sci. U.S.A.">
        <title>A Catalog of Tens of Thousands of Viruses from Human Metagenomes Reveals Hidden Associations with Chronic Diseases.</title>
        <authorList>
            <person name="Tisza M.J."/>
            <person name="Buck C.B."/>
        </authorList>
    </citation>
    <scope>NUCLEOTIDE SEQUENCE</scope>
    <source>
        <strain evidence="1">CtByu2</strain>
    </source>
</reference>
<proteinExistence type="predicted"/>